<feature type="transmembrane region" description="Helical" evidence="1">
    <location>
        <begin position="12"/>
        <end position="31"/>
    </location>
</feature>
<dbReference type="EMBL" id="FNZM01000031">
    <property type="protein sequence ID" value="SEK14793.1"/>
    <property type="molecule type" value="Genomic_DNA"/>
</dbReference>
<gene>
    <name evidence="2" type="ORF">SAMN05216550_13130</name>
</gene>
<sequence>MSERVKRHVSGVCALALVSVLVAYAFVGYLTPAALLSLLSGLAFCG</sequence>
<evidence type="ECO:0000313" key="2">
    <source>
        <dbReference type="EMBL" id="SEK14793.1"/>
    </source>
</evidence>
<keyword evidence="1" id="KW-1133">Transmembrane helix</keyword>
<protein>
    <submittedName>
        <fullName evidence="2">Uncharacterized protein</fullName>
    </submittedName>
</protein>
<proteinExistence type="predicted"/>
<name>A0AAQ1JYK9_9BURK</name>
<reference evidence="2 3" key="1">
    <citation type="submission" date="2016-10" db="EMBL/GenBank/DDBJ databases">
        <authorList>
            <person name="Varghese N."/>
            <person name="Submissions S."/>
        </authorList>
    </citation>
    <scope>NUCLEOTIDE SEQUENCE [LARGE SCALE GENOMIC DNA]</scope>
    <source>
        <strain evidence="2 3">LMG 22274</strain>
    </source>
</reference>
<dbReference type="Proteomes" id="UP000183529">
    <property type="component" value="Unassembled WGS sequence"/>
</dbReference>
<comment type="caution">
    <text evidence="2">The sequence shown here is derived from an EMBL/GenBank/DDBJ whole genome shotgun (WGS) entry which is preliminary data.</text>
</comment>
<organism evidence="2 3">
    <name type="scientific">Paraburkholderia tropica</name>
    <dbReference type="NCBI Taxonomy" id="92647"/>
    <lineage>
        <taxon>Bacteria</taxon>
        <taxon>Pseudomonadati</taxon>
        <taxon>Pseudomonadota</taxon>
        <taxon>Betaproteobacteria</taxon>
        <taxon>Burkholderiales</taxon>
        <taxon>Burkholderiaceae</taxon>
        <taxon>Paraburkholderia</taxon>
    </lineage>
</organism>
<keyword evidence="1" id="KW-0812">Transmembrane</keyword>
<evidence type="ECO:0000313" key="3">
    <source>
        <dbReference type="Proteomes" id="UP000183529"/>
    </source>
</evidence>
<keyword evidence="1" id="KW-0472">Membrane</keyword>
<evidence type="ECO:0000256" key="1">
    <source>
        <dbReference type="SAM" id="Phobius"/>
    </source>
</evidence>
<dbReference type="RefSeq" id="WP_167371433.1">
    <property type="nucleotide sequence ID" value="NZ_CADFGN010000004.1"/>
</dbReference>
<dbReference type="AlphaFoldDB" id="A0AAQ1JYK9"/>
<accession>A0AAQ1JYK9</accession>